<gene>
    <name evidence="7" type="ORF">Y5W_00185</name>
</gene>
<dbReference type="SUPFAM" id="SSF52540">
    <property type="entry name" value="P-loop containing nucleoside triphosphate hydrolases"/>
    <property type="match status" value="1"/>
</dbReference>
<dbReference type="InterPro" id="IPR001650">
    <property type="entry name" value="Helicase_C-like"/>
</dbReference>
<dbReference type="Pfam" id="PF00270">
    <property type="entry name" value="DEAD"/>
    <property type="match status" value="1"/>
</dbReference>
<evidence type="ECO:0000259" key="6">
    <source>
        <dbReference type="PROSITE" id="PS51194"/>
    </source>
</evidence>
<dbReference type="CDD" id="cd17917">
    <property type="entry name" value="DEXHc_RHA-like"/>
    <property type="match status" value="1"/>
</dbReference>
<evidence type="ECO:0000256" key="2">
    <source>
        <dbReference type="ARBA" id="ARBA00022801"/>
    </source>
</evidence>
<feature type="domain" description="Helicase C-terminal" evidence="6">
    <location>
        <begin position="195"/>
        <end position="356"/>
    </location>
</feature>
<reference evidence="7 8" key="1">
    <citation type="submission" date="2012-09" db="EMBL/GenBank/DDBJ databases">
        <title>Genome Sequence of alkane-degrading Bacterium Alcanivorax sp. 521-1.</title>
        <authorList>
            <person name="Lai Q."/>
            <person name="Shao Z."/>
        </authorList>
    </citation>
    <scope>NUCLEOTIDE SEQUENCE [LARGE SCALE GENOMIC DNA]</scope>
    <source>
        <strain evidence="7 8">521-1</strain>
    </source>
</reference>
<protein>
    <submittedName>
        <fullName evidence="7">Helicase domain-containing protein</fullName>
    </submittedName>
</protein>
<keyword evidence="8" id="KW-1185">Reference proteome</keyword>
<dbReference type="SMART" id="SM00847">
    <property type="entry name" value="HA2"/>
    <property type="match status" value="1"/>
</dbReference>
<organism evidence="7 8">
    <name type="scientific">Alloalcanivorax profundimaris</name>
    <dbReference type="NCBI Taxonomy" id="2735259"/>
    <lineage>
        <taxon>Bacteria</taxon>
        <taxon>Pseudomonadati</taxon>
        <taxon>Pseudomonadota</taxon>
        <taxon>Gammaproteobacteria</taxon>
        <taxon>Oceanospirillales</taxon>
        <taxon>Alcanivoracaceae</taxon>
        <taxon>Alloalcanivorax</taxon>
    </lineage>
</organism>
<dbReference type="InterPro" id="IPR014001">
    <property type="entry name" value="Helicase_ATP-bd"/>
</dbReference>
<dbReference type="CDD" id="cd18791">
    <property type="entry name" value="SF2_C_RHA"/>
    <property type="match status" value="1"/>
</dbReference>
<dbReference type="PROSITE" id="PS51194">
    <property type="entry name" value="HELICASE_CTER"/>
    <property type="match status" value="1"/>
</dbReference>
<keyword evidence="4" id="KW-0067">ATP-binding</keyword>
<dbReference type="PANTHER" id="PTHR43519:SF1">
    <property type="entry name" value="ATP-DEPENDENT RNA HELICASE HRPB"/>
    <property type="match status" value="1"/>
</dbReference>
<dbReference type="PANTHER" id="PTHR43519">
    <property type="entry name" value="ATP-DEPENDENT RNA HELICASE HRPB"/>
    <property type="match status" value="1"/>
</dbReference>
<dbReference type="SMART" id="SM00487">
    <property type="entry name" value="DEXDc"/>
    <property type="match status" value="1"/>
</dbReference>
<evidence type="ECO:0000313" key="8">
    <source>
        <dbReference type="Proteomes" id="UP000662703"/>
    </source>
</evidence>
<dbReference type="SMART" id="SM00490">
    <property type="entry name" value="HELICc"/>
    <property type="match status" value="1"/>
</dbReference>
<dbReference type="Gene3D" id="3.40.50.300">
    <property type="entry name" value="P-loop containing nucleotide triphosphate hydrolases"/>
    <property type="match status" value="2"/>
</dbReference>
<dbReference type="Pfam" id="PF00271">
    <property type="entry name" value="Helicase_C"/>
    <property type="match status" value="1"/>
</dbReference>
<keyword evidence="3 7" id="KW-0347">Helicase</keyword>
<dbReference type="EMBL" id="ARXX01000002">
    <property type="protein sequence ID" value="MBF5054891.1"/>
    <property type="molecule type" value="Genomic_DNA"/>
</dbReference>
<dbReference type="PROSITE" id="PS51192">
    <property type="entry name" value="HELICASE_ATP_BIND_1"/>
    <property type="match status" value="1"/>
</dbReference>
<comment type="caution">
    <text evidence="7">The sequence shown here is derived from an EMBL/GenBank/DDBJ whole genome shotgun (WGS) entry which is preliminary data.</text>
</comment>
<dbReference type="InterPro" id="IPR007502">
    <property type="entry name" value="Helicase-assoc_dom"/>
</dbReference>
<keyword evidence="2" id="KW-0378">Hydrolase</keyword>
<evidence type="ECO:0000256" key="3">
    <source>
        <dbReference type="ARBA" id="ARBA00022806"/>
    </source>
</evidence>
<evidence type="ECO:0000256" key="1">
    <source>
        <dbReference type="ARBA" id="ARBA00022741"/>
    </source>
</evidence>
<evidence type="ECO:0000313" key="7">
    <source>
        <dbReference type="EMBL" id="MBF5054891.1"/>
    </source>
</evidence>
<dbReference type="Gene3D" id="1.20.120.1080">
    <property type="match status" value="1"/>
</dbReference>
<accession>A0ABS0AN21</accession>
<evidence type="ECO:0000256" key="4">
    <source>
        <dbReference type="ARBA" id="ARBA00022840"/>
    </source>
</evidence>
<dbReference type="Proteomes" id="UP000662703">
    <property type="component" value="Unassembled WGS sequence"/>
</dbReference>
<dbReference type="InterPro" id="IPR027417">
    <property type="entry name" value="P-loop_NTPase"/>
</dbReference>
<sequence>MNHADALPIDPLKEPFLDALDQGPVVVSAATGSGKSTRLPVWALARGPVLVVEPRRVACTALAGFLAGQRGQAAGDDVGYAVRFDTACTDQTPLVFVTPGIALRWYREGRLKRFTTVMLDEFHERRWDTDLLLALLKQDGGHRLVVTSATLDGPRLARYLDAEALHSEGRGYPVNVRHHADNDRQMPDARDLPPRVREAVRAGLADDDDGDVLVFLPGRREIQQAATALASLDAEVLPLHAGVTGEAQRRALTPGPRRRVILATNVAETSLTIPGVTLVVDAGLERRTHQRNGRTVLSLTPISQASADQRRGRAGRTAPGRVIRLWGENAPLEARTPPEIQREELGELVLAAACAGRRAGVLDFPDPLPAHTLDRAERQLNALGALDADGRATERGHALFALPVDTFFAHLIVAMADATAQGFMVDLAAALSARRRPLTLPRDEDGRRALADWEPRPCDATTLVRAVRQVPPDALKPNRAARDEARQLATQMRALLKLPGLPASLDEEVPAILAAALAANPRAAFLRREKERRRDAMGNGGEEVRVGEDSRFPEEAQAALVLDSHSLPGKGTRQTLTLATCLAPVPVQALVEQGLAEPETGGVEWHDGEPVVTRHWYYAGRRVHTDTARPEGAAARQVLARLILDGDCLAPAGERLMDDLDAWRLYLALGHDQGDAPEAAPWLARRLGELGVENLDDRALLEPRDLRFPGIPDWERQRFDEKYPRFVALSDLKMRVHYQIARRRVELEYRSGSRKAAPRRWELPAWSGWRVRYRKASRVVDVI</sequence>
<dbReference type="InterPro" id="IPR048333">
    <property type="entry name" value="HA2_WH"/>
</dbReference>
<dbReference type="Pfam" id="PF04408">
    <property type="entry name" value="WHD_HA2"/>
    <property type="match status" value="1"/>
</dbReference>
<dbReference type="InterPro" id="IPR011545">
    <property type="entry name" value="DEAD/DEAH_box_helicase_dom"/>
</dbReference>
<evidence type="ECO:0000259" key="5">
    <source>
        <dbReference type="PROSITE" id="PS51192"/>
    </source>
</evidence>
<feature type="domain" description="Helicase ATP-binding" evidence="5">
    <location>
        <begin position="16"/>
        <end position="169"/>
    </location>
</feature>
<dbReference type="GO" id="GO:0004386">
    <property type="term" value="F:helicase activity"/>
    <property type="evidence" value="ECO:0007669"/>
    <property type="project" value="UniProtKB-KW"/>
</dbReference>
<name>A0ABS0AN21_9GAMM</name>
<proteinExistence type="predicted"/>
<keyword evidence="1" id="KW-0547">Nucleotide-binding</keyword>